<reference evidence="7 8" key="1">
    <citation type="journal article" date="2023" name="Plants (Basel)">
        <title>Bridging the Gap: Combining Genomics and Transcriptomics Approaches to Understand Stylosanthes scabra, an Orphan Legume from the Brazilian Caatinga.</title>
        <authorList>
            <person name="Ferreira-Neto J.R.C."/>
            <person name="da Silva M.D."/>
            <person name="Binneck E."/>
            <person name="de Melo N.F."/>
            <person name="da Silva R.H."/>
            <person name="de Melo A.L.T.M."/>
            <person name="Pandolfi V."/>
            <person name="Bustamante F.O."/>
            <person name="Brasileiro-Vidal A.C."/>
            <person name="Benko-Iseppon A.M."/>
        </authorList>
    </citation>
    <scope>NUCLEOTIDE SEQUENCE [LARGE SCALE GENOMIC DNA]</scope>
    <source>
        <tissue evidence="7">Leaves</tissue>
    </source>
</reference>
<dbReference type="Pfam" id="PF00931">
    <property type="entry name" value="NB-ARC"/>
    <property type="match status" value="1"/>
</dbReference>
<dbReference type="EMBL" id="JASCZI010090663">
    <property type="protein sequence ID" value="MED6144392.1"/>
    <property type="molecule type" value="Genomic_DNA"/>
</dbReference>
<dbReference type="Pfam" id="PF18052">
    <property type="entry name" value="Rx_N"/>
    <property type="match status" value="1"/>
</dbReference>
<gene>
    <name evidence="7" type="ORF">PIB30_015400</name>
</gene>
<feature type="compositionally biased region" description="Polar residues" evidence="4">
    <location>
        <begin position="270"/>
        <end position="281"/>
    </location>
</feature>
<dbReference type="InterPro" id="IPR038005">
    <property type="entry name" value="RX-like_CC"/>
</dbReference>
<accession>A0ABU6T6Q8</accession>
<dbReference type="InterPro" id="IPR002182">
    <property type="entry name" value="NB-ARC"/>
</dbReference>
<evidence type="ECO:0000256" key="3">
    <source>
        <dbReference type="ARBA" id="ARBA00022821"/>
    </source>
</evidence>
<evidence type="ECO:0000313" key="7">
    <source>
        <dbReference type="EMBL" id="MED6144392.1"/>
    </source>
</evidence>
<dbReference type="CDD" id="cd14798">
    <property type="entry name" value="RX-CC_like"/>
    <property type="match status" value="1"/>
</dbReference>
<keyword evidence="1" id="KW-0677">Repeat</keyword>
<dbReference type="InterPro" id="IPR041118">
    <property type="entry name" value="Rx_N"/>
</dbReference>
<keyword evidence="8" id="KW-1185">Reference proteome</keyword>
<dbReference type="PANTHER" id="PTHR19338:SF60">
    <property type="entry name" value="NB-ARC DOMAIN-CONTAINING PROTEIN"/>
    <property type="match status" value="1"/>
</dbReference>
<keyword evidence="3" id="KW-0611">Plant defense</keyword>
<keyword evidence="2" id="KW-0547">Nucleotide-binding</keyword>
<dbReference type="InterPro" id="IPR027417">
    <property type="entry name" value="P-loop_NTPase"/>
</dbReference>
<evidence type="ECO:0000259" key="6">
    <source>
        <dbReference type="Pfam" id="PF18052"/>
    </source>
</evidence>
<protein>
    <submittedName>
        <fullName evidence="7">Uncharacterized protein</fullName>
    </submittedName>
</protein>
<evidence type="ECO:0000313" key="8">
    <source>
        <dbReference type="Proteomes" id="UP001341840"/>
    </source>
</evidence>
<dbReference type="PANTHER" id="PTHR19338">
    <property type="entry name" value="TRANSLOCASE OF INNER MITOCHONDRIAL MEMBRANE 13 HOMOLOG"/>
    <property type="match status" value="1"/>
</dbReference>
<feature type="region of interest" description="Disordered" evidence="4">
    <location>
        <begin position="262"/>
        <end position="281"/>
    </location>
</feature>
<evidence type="ECO:0000256" key="4">
    <source>
        <dbReference type="SAM" id="MobiDB-lite"/>
    </source>
</evidence>
<sequence length="412" mass="46713">MATDALLGILIGNLNTFVKNEIAALSGVDSQIQELSGNLEAIHALFQDAVEEQFKSQAMKDWLKKLSDAAHVLEDILEDCSMESNRLQTEGCLARFHPKTILFRHAISKRIKDMVKRFQHIDDERRRFQLPLGFRQRQQEDDDPRQTSSIIIEHQMYGRDQDKEKIVEFLTEHASSIDGLSVYPIVGMGGLGKTTLARWVFNDERVIKHFDLRIWILQQPSDHLQSKHQIAPRHRSSTPLQNFQQPSNFILQINGYDPTTHHVDPCLPRTNPTRTSSEPIRSDSIPAQHQYISDFDPNRFGPVSDQTDPVGCPVHPESTQTDPWNNPTRGLPNLVVPNRPEVLPGLSFYLPNPVREPTPLSASEQDPFFDPFQPSNPPRLLHPTRSASILASSALLTCRPLPISNFHVSSRC</sequence>
<comment type="caution">
    <text evidence="7">The sequence shown here is derived from an EMBL/GenBank/DDBJ whole genome shotgun (WGS) entry which is preliminary data.</text>
</comment>
<dbReference type="Gene3D" id="3.40.50.300">
    <property type="entry name" value="P-loop containing nucleotide triphosphate hydrolases"/>
    <property type="match status" value="1"/>
</dbReference>
<name>A0ABU6T6Q8_9FABA</name>
<evidence type="ECO:0000259" key="5">
    <source>
        <dbReference type="Pfam" id="PF00931"/>
    </source>
</evidence>
<feature type="domain" description="Disease resistance N-terminal" evidence="6">
    <location>
        <begin position="7"/>
        <end position="96"/>
    </location>
</feature>
<proteinExistence type="predicted"/>
<feature type="domain" description="NB-ARC" evidence="5">
    <location>
        <begin position="160"/>
        <end position="217"/>
    </location>
</feature>
<evidence type="ECO:0000256" key="2">
    <source>
        <dbReference type="ARBA" id="ARBA00022741"/>
    </source>
</evidence>
<dbReference type="Proteomes" id="UP001341840">
    <property type="component" value="Unassembled WGS sequence"/>
</dbReference>
<organism evidence="7 8">
    <name type="scientific">Stylosanthes scabra</name>
    <dbReference type="NCBI Taxonomy" id="79078"/>
    <lineage>
        <taxon>Eukaryota</taxon>
        <taxon>Viridiplantae</taxon>
        <taxon>Streptophyta</taxon>
        <taxon>Embryophyta</taxon>
        <taxon>Tracheophyta</taxon>
        <taxon>Spermatophyta</taxon>
        <taxon>Magnoliopsida</taxon>
        <taxon>eudicotyledons</taxon>
        <taxon>Gunneridae</taxon>
        <taxon>Pentapetalae</taxon>
        <taxon>rosids</taxon>
        <taxon>fabids</taxon>
        <taxon>Fabales</taxon>
        <taxon>Fabaceae</taxon>
        <taxon>Papilionoideae</taxon>
        <taxon>50 kb inversion clade</taxon>
        <taxon>dalbergioids sensu lato</taxon>
        <taxon>Dalbergieae</taxon>
        <taxon>Pterocarpus clade</taxon>
        <taxon>Stylosanthes</taxon>
    </lineage>
</organism>
<dbReference type="SUPFAM" id="SSF52540">
    <property type="entry name" value="P-loop containing nucleoside triphosphate hydrolases"/>
    <property type="match status" value="1"/>
</dbReference>
<dbReference type="Gene3D" id="1.20.5.4130">
    <property type="match status" value="1"/>
</dbReference>
<evidence type="ECO:0000256" key="1">
    <source>
        <dbReference type="ARBA" id="ARBA00022737"/>
    </source>
</evidence>